<organism evidence="3 4">
    <name type="scientific">Albibacterium bauzanense</name>
    <dbReference type="NCBI Taxonomy" id="653929"/>
    <lineage>
        <taxon>Bacteria</taxon>
        <taxon>Pseudomonadati</taxon>
        <taxon>Bacteroidota</taxon>
        <taxon>Sphingobacteriia</taxon>
        <taxon>Sphingobacteriales</taxon>
        <taxon>Sphingobacteriaceae</taxon>
        <taxon>Albibacterium</taxon>
    </lineage>
</organism>
<dbReference type="RefSeq" id="WP_132220731.1">
    <property type="nucleotide sequence ID" value="NZ_SMGO01000001.1"/>
</dbReference>
<dbReference type="Pfam" id="PF04432">
    <property type="entry name" value="FrhB_FdhB_C"/>
    <property type="match status" value="1"/>
</dbReference>
<accession>A0A4V2PY79</accession>
<dbReference type="InterPro" id="IPR007525">
    <property type="entry name" value="FrhB_FdhB_C"/>
</dbReference>
<protein>
    <submittedName>
        <fullName evidence="3">Coenzyme F420-reducing hydrogenase beta subunit</fullName>
    </submittedName>
</protein>
<dbReference type="Pfam" id="PF04422">
    <property type="entry name" value="FrhB_FdhB_N"/>
    <property type="match status" value="1"/>
</dbReference>
<name>A0A4V2PY79_9SPHI</name>
<evidence type="ECO:0000259" key="2">
    <source>
        <dbReference type="Pfam" id="PF04432"/>
    </source>
</evidence>
<dbReference type="GO" id="GO:0052592">
    <property type="term" value="F:oxidoreductase activity, acting on CH or CH2 groups, with an iron-sulfur protein as acceptor"/>
    <property type="evidence" value="ECO:0007669"/>
    <property type="project" value="TreeGrafter"/>
</dbReference>
<proteinExistence type="predicted"/>
<dbReference type="PANTHER" id="PTHR31332:SF0">
    <property type="entry name" value="7-HYDROXYMETHYL CHLOROPHYLL A REDUCTASE, CHLOROPLASTIC"/>
    <property type="match status" value="1"/>
</dbReference>
<keyword evidence="4" id="KW-1185">Reference proteome</keyword>
<evidence type="ECO:0000259" key="1">
    <source>
        <dbReference type="Pfam" id="PF04422"/>
    </source>
</evidence>
<dbReference type="InterPro" id="IPR007516">
    <property type="entry name" value="Co_F420_Hydgase/DH_bsu_N"/>
</dbReference>
<reference evidence="3 4" key="1">
    <citation type="submission" date="2019-03" db="EMBL/GenBank/DDBJ databases">
        <title>Genomic Encyclopedia of Archaeal and Bacterial Type Strains, Phase II (KMG-II): from individual species to whole genera.</title>
        <authorList>
            <person name="Goeker M."/>
        </authorList>
    </citation>
    <scope>NUCLEOTIDE SEQUENCE [LARGE SCALE GENOMIC DNA]</scope>
    <source>
        <strain evidence="3 4">DSM 22554</strain>
    </source>
</reference>
<evidence type="ECO:0000313" key="3">
    <source>
        <dbReference type="EMBL" id="TCK84941.1"/>
    </source>
</evidence>
<sequence length="473" mass="53606">MTNSIKEAESLMETVVKGGYCVGCGACSAVENSPIRMELDADSKYQATLDIKDVSSDFKKSVLEVCPFSDQSLNEDQIGKDLYGSHATMHDKLGYIISTYAGYVAQDNFREMGSSGGMGTWILSELLSQGLVDGVIHVKERKDSEDHSMIFKYSISTTLDEVIEGAKSRYYPIEISEVINLVRNRPGKYAIVGLPCFIKSIRLLTKQDPVLNERIKYCIGLICGHLKSENFAKMWAWQCGVHPDNLESIDFRTKLEGYTANQYGVTIKGEIDNKKVAIQSPPLNQLFGANWGWGLFKYKACDYCDDVTAETADITIGDAWLPKYLNDSKGTNIIIVRNPIINELIIKCRLEKKLIVEEISPQEAIASQSSGFSHRREALSFRLFLADEEKKWRPQKRVLASNSTISDLMKTRQILRMDMARTSHSAFNESLRHNDFNIFKNQLDPIIKEYKRTYAQTIGRKVLNKIKKYLKKY</sequence>
<gene>
    <name evidence="3" type="ORF">C8N28_0237</name>
</gene>
<dbReference type="AlphaFoldDB" id="A0A4V2PY79"/>
<dbReference type="PANTHER" id="PTHR31332">
    <property type="entry name" value="7-HYDROXYMETHYL CHLOROPHYLL A REDUCTASE, CHLOROPLASTIC"/>
    <property type="match status" value="1"/>
</dbReference>
<dbReference type="EMBL" id="SMGO01000001">
    <property type="protein sequence ID" value="TCK84941.1"/>
    <property type="molecule type" value="Genomic_DNA"/>
</dbReference>
<dbReference type="Proteomes" id="UP000294616">
    <property type="component" value="Unassembled WGS sequence"/>
</dbReference>
<dbReference type="OrthoDB" id="9813230at2"/>
<comment type="caution">
    <text evidence="3">The sequence shown here is derived from an EMBL/GenBank/DDBJ whole genome shotgun (WGS) entry which is preliminary data.</text>
</comment>
<evidence type="ECO:0000313" key="4">
    <source>
        <dbReference type="Proteomes" id="UP000294616"/>
    </source>
</evidence>
<feature type="domain" description="Coenzyme F420 hydrogenase/dehydrogenase beta subunit C-terminal" evidence="2">
    <location>
        <begin position="188"/>
        <end position="361"/>
    </location>
</feature>
<feature type="domain" description="Coenzyme F420 hydrogenase/dehydrogenase beta subunit N-terminal" evidence="1">
    <location>
        <begin position="99"/>
        <end position="179"/>
    </location>
</feature>
<dbReference type="InterPro" id="IPR045220">
    <property type="entry name" value="FRHB/FDHB/HCAR-like"/>
</dbReference>